<dbReference type="GO" id="GO:0005886">
    <property type="term" value="C:plasma membrane"/>
    <property type="evidence" value="ECO:0007669"/>
    <property type="project" value="UniProtKB-ARBA"/>
</dbReference>
<evidence type="ECO:0000313" key="6">
    <source>
        <dbReference type="EMBL" id="HIR02214.1"/>
    </source>
</evidence>
<feature type="transmembrane region" description="Helical" evidence="5">
    <location>
        <begin position="287"/>
        <end position="307"/>
    </location>
</feature>
<dbReference type="CDD" id="cd16914">
    <property type="entry name" value="EcfT"/>
    <property type="match status" value="1"/>
</dbReference>
<feature type="transmembrane region" description="Helical" evidence="5">
    <location>
        <begin position="155"/>
        <end position="176"/>
    </location>
</feature>
<name>A0A9D1A177_9ACTN</name>
<keyword evidence="2 5" id="KW-0812">Transmembrane</keyword>
<evidence type="ECO:0000256" key="1">
    <source>
        <dbReference type="ARBA" id="ARBA00004141"/>
    </source>
</evidence>
<feature type="transmembrane region" description="Helical" evidence="5">
    <location>
        <begin position="131"/>
        <end position="149"/>
    </location>
</feature>
<organism evidence="6 7">
    <name type="scientific">Candidatus Aveggerthella stercoripullorum</name>
    <dbReference type="NCBI Taxonomy" id="2840688"/>
    <lineage>
        <taxon>Bacteria</taxon>
        <taxon>Bacillati</taxon>
        <taxon>Actinomycetota</taxon>
        <taxon>Coriobacteriia</taxon>
        <taxon>Eggerthellales</taxon>
        <taxon>Eggerthellaceae</taxon>
        <taxon>Eggerthellaceae incertae sedis</taxon>
        <taxon>Candidatus Aveggerthella</taxon>
    </lineage>
</organism>
<proteinExistence type="predicted"/>
<dbReference type="AlphaFoldDB" id="A0A9D1A177"/>
<evidence type="ECO:0000313" key="7">
    <source>
        <dbReference type="Proteomes" id="UP000824261"/>
    </source>
</evidence>
<keyword evidence="3 5" id="KW-1133">Transmembrane helix</keyword>
<comment type="subcellular location">
    <subcellularLocation>
        <location evidence="1">Membrane</location>
        <topology evidence="1">Multi-pass membrane protein</topology>
    </subcellularLocation>
</comment>
<gene>
    <name evidence="6" type="ORF">IAA69_08155</name>
</gene>
<evidence type="ECO:0000256" key="5">
    <source>
        <dbReference type="SAM" id="Phobius"/>
    </source>
</evidence>
<evidence type="ECO:0000256" key="3">
    <source>
        <dbReference type="ARBA" id="ARBA00022989"/>
    </source>
</evidence>
<dbReference type="EMBL" id="DVGB01000098">
    <property type="protein sequence ID" value="HIR02214.1"/>
    <property type="molecule type" value="Genomic_DNA"/>
</dbReference>
<dbReference type="Proteomes" id="UP000824261">
    <property type="component" value="Unassembled WGS sequence"/>
</dbReference>
<evidence type="ECO:0000256" key="2">
    <source>
        <dbReference type="ARBA" id="ARBA00022692"/>
    </source>
</evidence>
<keyword evidence="4 5" id="KW-0472">Membrane</keyword>
<dbReference type="PANTHER" id="PTHR33514:SF13">
    <property type="entry name" value="PROTEIN ABCI12, CHLOROPLASTIC"/>
    <property type="match status" value="1"/>
</dbReference>
<reference evidence="6" key="1">
    <citation type="submission" date="2020-10" db="EMBL/GenBank/DDBJ databases">
        <authorList>
            <person name="Gilroy R."/>
        </authorList>
    </citation>
    <scope>NUCLEOTIDE SEQUENCE</scope>
    <source>
        <strain evidence="6">ChiGjej1B1-2707</strain>
    </source>
</reference>
<protein>
    <submittedName>
        <fullName evidence="6">Energy-coupling factor transporter transmembrane protein EcfT</fullName>
    </submittedName>
</protein>
<feature type="transmembrane region" description="Helical" evidence="5">
    <location>
        <begin position="92"/>
        <end position="124"/>
    </location>
</feature>
<reference evidence="6" key="2">
    <citation type="journal article" date="2021" name="PeerJ">
        <title>Extensive microbial diversity within the chicken gut microbiome revealed by metagenomics and culture.</title>
        <authorList>
            <person name="Gilroy R."/>
            <person name="Ravi A."/>
            <person name="Getino M."/>
            <person name="Pursley I."/>
            <person name="Horton D.L."/>
            <person name="Alikhan N.F."/>
            <person name="Baker D."/>
            <person name="Gharbi K."/>
            <person name="Hall N."/>
            <person name="Watson M."/>
            <person name="Adriaenssens E.M."/>
            <person name="Foster-Nyarko E."/>
            <person name="Jarju S."/>
            <person name="Secka A."/>
            <person name="Antonio M."/>
            <person name="Oren A."/>
            <person name="Chaudhuri R.R."/>
            <person name="La Ragione R."/>
            <person name="Hildebrand F."/>
            <person name="Pallen M.J."/>
        </authorList>
    </citation>
    <scope>NUCLEOTIDE SEQUENCE</scope>
    <source>
        <strain evidence="6">ChiGjej1B1-2707</strain>
    </source>
</reference>
<comment type="caution">
    <text evidence="6">The sequence shown here is derived from an EMBL/GenBank/DDBJ whole genome shotgun (WGS) entry which is preliminary data.</text>
</comment>
<sequence>MIERVSAGSLEKRLRSRNALVIANMLSMANFSEQIFGAQGEGMSAEPDGRRASIRSAMPEERAGDEDHVARTIATDTPGALSLRRLDPRVSIAILVLINATAFTPRLVVGQIMMVVLCAAVAVWCGRAASAVKWCAAYAVVMAAGYAFLLFPNAAAASFATMIVMVRCVFCVGMFASTMIATTRVGELACALQRAHLPRHGIIAVCVALRFFPTMAGEFRAVIEALRVRGMAITLKSIVTQPVRVMENLLVPVMSRLSIVADELSNAAVVRGMDSSRPRTSYYDLRLRAADVVFLVLFAATAAALLLSKFGVIA</sequence>
<evidence type="ECO:0000256" key="4">
    <source>
        <dbReference type="ARBA" id="ARBA00023136"/>
    </source>
</evidence>
<dbReference type="PANTHER" id="PTHR33514">
    <property type="entry name" value="PROTEIN ABCI12, CHLOROPLASTIC"/>
    <property type="match status" value="1"/>
</dbReference>
<dbReference type="Pfam" id="PF02361">
    <property type="entry name" value="CbiQ"/>
    <property type="match status" value="1"/>
</dbReference>
<accession>A0A9D1A177</accession>
<dbReference type="InterPro" id="IPR003339">
    <property type="entry name" value="ABC/ECF_trnsptr_transmembrane"/>
</dbReference>